<evidence type="ECO:0000313" key="2">
    <source>
        <dbReference type="EMBL" id="MEY8245383.1"/>
    </source>
</evidence>
<dbReference type="EMBL" id="JBCLPP010000016">
    <property type="protein sequence ID" value="MEY8245383.1"/>
    <property type="molecule type" value="Genomic_DNA"/>
</dbReference>
<keyword evidence="3" id="KW-1185">Reference proteome</keyword>
<dbReference type="RefSeq" id="WP_121699730.1">
    <property type="nucleotide sequence ID" value="NZ_JBCLPP010000016.1"/>
</dbReference>
<name>A0ABV4CVH9_9BACT</name>
<evidence type="ECO:0000313" key="3">
    <source>
        <dbReference type="Proteomes" id="UP001565200"/>
    </source>
</evidence>
<sequence length="372" mass="43496">MAKILSQNYSYANNSSGDLINVSTAQRNEKYFCPICGELMNPHMGKVRRWHFVHKNAGNCSYESYLHKLAKIKIREAFLSSEHFLLSYNAKAFCSLECPFIGFPKCEGEKPVVFDLRRYYDTCEIEATYHQYRADLLLTSSTNPKTPPVLIEIMVTHKCTEDKIKDGVRIIEIPIQSEEQIDNIVSNCKLTAVRDEHYNYSYSNDRNIILYNFNKVESFDPIGSFDEYEDCFSRKNTIVFWLNSQGQFRLFDCHCYEVGKKLPSNVHYYITEIATPFKEIFQEFSKRGVKIRNCFLCKFSKQDSWGERLCVLYKKHNLPRKPSPYCALSCSHYREDFGVSQNMIPIAQSLSSEQINCMQSHKFYYHICKDIL</sequence>
<organism evidence="2 3">
    <name type="scientific">Heminiphilus faecis</name>
    <dbReference type="NCBI Taxonomy" id="2601703"/>
    <lineage>
        <taxon>Bacteria</taxon>
        <taxon>Pseudomonadati</taxon>
        <taxon>Bacteroidota</taxon>
        <taxon>Bacteroidia</taxon>
        <taxon>Bacteroidales</taxon>
        <taxon>Muribaculaceae</taxon>
        <taxon>Heminiphilus</taxon>
    </lineage>
</organism>
<proteinExistence type="predicted"/>
<gene>
    <name evidence="2" type="ORF">AAK873_07110</name>
</gene>
<dbReference type="Proteomes" id="UP001565200">
    <property type="component" value="Unassembled WGS sequence"/>
</dbReference>
<feature type="domain" description="Competence protein CoiA-like N-terminal" evidence="1">
    <location>
        <begin position="25"/>
        <end position="62"/>
    </location>
</feature>
<reference evidence="2 3" key="1">
    <citation type="submission" date="2024-03" db="EMBL/GenBank/DDBJ databases">
        <title>Mouse gut bacterial collection (mGBC) of GemPharmatech.</title>
        <authorList>
            <person name="He Y."/>
            <person name="Dong L."/>
            <person name="Wu D."/>
            <person name="Gao X."/>
            <person name="Lin Z."/>
        </authorList>
    </citation>
    <scope>NUCLEOTIDE SEQUENCE [LARGE SCALE GENOMIC DNA]</scope>
    <source>
        <strain evidence="2 3">54-13</strain>
    </source>
</reference>
<dbReference type="InterPro" id="IPR057253">
    <property type="entry name" value="CoiA-like_N"/>
</dbReference>
<dbReference type="Pfam" id="PF25164">
    <property type="entry name" value="CoiA_N"/>
    <property type="match status" value="1"/>
</dbReference>
<accession>A0ABV4CVH9</accession>
<protein>
    <submittedName>
        <fullName evidence="2">Competence protein CoiA family protein</fullName>
    </submittedName>
</protein>
<comment type="caution">
    <text evidence="2">The sequence shown here is derived from an EMBL/GenBank/DDBJ whole genome shotgun (WGS) entry which is preliminary data.</text>
</comment>
<evidence type="ECO:0000259" key="1">
    <source>
        <dbReference type="Pfam" id="PF25164"/>
    </source>
</evidence>